<feature type="domain" description="Reductase C-terminal" evidence="6">
    <location>
        <begin position="323"/>
        <end position="384"/>
    </location>
</feature>
<sequence>MERIVIAGAGPAGLRAAERLREIGFGGQVTIVGEEPHKPYHRPALSEQLLTGEWKQRDLGVPAYTELGARWRLNCTARRLDPARRVVELAGGEELGYDGLIIATGVEPRRVPGIPWHDPRVHVLRTLGEANALAAGLAATKGRVAVIGTGFTGCELASTLREMNREVTLIGRSPTLCGKALGPRLAGTLADLHAGHGVDLALGVEIRVATPTLSGIVLVLSDDRLVIADCVVVSVGSLPGVSWLRSSGLTLDDGILCESTCHVSGAADVVAAGDVACWPNLRFDAVPRRVEHWINAVEMGRAAAESLISGRAGARAFTPLPRFWSEQHKVRIQGAGMPSLADQSVRLGLPAGRAEGSVTLYTKAGQTVGVVGLDQPRTTLELFAELDRQFPADHATAAKYGESA</sequence>
<gene>
    <name evidence="7" type="ORF">SAMN04489732_11573</name>
</gene>
<dbReference type="Gene3D" id="3.50.50.60">
    <property type="entry name" value="FAD/NAD(P)-binding domain"/>
    <property type="match status" value="2"/>
</dbReference>
<dbReference type="SUPFAM" id="SSF55424">
    <property type="entry name" value="FAD/NAD-linked reductases, dimerisation (C-terminal) domain"/>
    <property type="match status" value="1"/>
</dbReference>
<dbReference type="PANTHER" id="PTHR43557:SF2">
    <property type="entry name" value="RIESKE DOMAIN-CONTAINING PROTEIN-RELATED"/>
    <property type="match status" value="1"/>
</dbReference>
<keyword evidence="8" id="KW-1185">Reference proteome</keyword>
<dbReference type="PRINTS" id="PR00411">
    <property type="entry name" value="PNDRDTASEI"/>
</dbReference>
<dbReference type="InterPro" id="IPR028202">
    <property type="entry name" value="Reductase_C"/>
</dbReference>
<name>A0A1H8YFK4_9PSEU</name>
<dbReference type="InterPro" id="IPR050446">
    <property type="entry name" value="FAD-oxidoreductase/Apoptosis"/>
</dbReference>
<proteinExistence type="predicted"/>
<dbReference type="PANTHER" id="PTHR43557">
    <property type="entry name" value="APOPTOSIS-INDUCING FACTOR 1"/>
    <property type="match status" value="1"/>
</dbReference>
<dbReference type="PRINTS" id="PR00368">
    <property type="entry name" value="FADPNR"/>
</dbReference>
<dbReference type="STRING" id="394193.SAMN04489732_11573"/>
<dbReference type="InterPro" id="IPR023753">
    <property type="entry name" value="FAD/NAD-binding_dom"/>
</dbReference>
<evidence type="ECO:0000256" key="2">
    <source>
        <dbReference type="ARBA" id="ARBA00022630"/>
    </source>
</evidence>
<feature type="domain" description="FAD/NAD(P)-binding" evidence="5">
    <location>
        <begin position="3"/>
        <end position="300"/>
    </location>
</feature>
<comment type="cofactor">
    <cofactor evidence="1">
        <name>FAD</name>
        <dbReference type="ChEBI" id="CHEBI:57692"/>
    </cofactor>
</comment>
<dbReference type="Gene3D" id="3.30.390.30">
    <property type="match status" value="1"/>
</dbReference>
<protein>
    <submittedName>
        <fullName evidence="7">Reductase C-terminal</fullName>
    </submittedName>
</protein>
<evidence type="ECO:0000313" key="7">
    <source>
        <dbReference type="EMBL" id="SEP50925.1"/>
    </source>
</evidence>
<dbReference type="GO" id="GO:0016651">
    <property type="term" value="F:oxidoreductase activity, acting on NAD(P)H"/>
    <property type="evidence" value="ECO:0007669"/>
    <property type="project" value="TreeGrafter"/>
</dbReference>
<organism evidence="7 8">
    <name type="scientific">Amycolatopsis saalfeldensis</name>
    <dbReference type="NCBI Taxonomy" id="394193"/>
    <lineage>
        <taxon>Bacteria</taxon>
        <taxon>Bacillati</taxon>
        <taxon>Actinomycetota</taxon>
        <taxon>Actinomycetes</taxon>
        <taxon>Pseudonocardiales</taxon>
        <taxon>Pseudonocardiaceae</taxon>
        <taxon>Amycolatopsis</taxon>
    </lineage>
</organism>
<dbReference type="SUPFAM" id="SSF51905">
    <property type="entry name" value="FAD/NAD(P)-binding domain"/>
    <property type="match status" value="2"/>
</dbReference>
<dbReference type="AlphaFoldDB" id="A0A1H8YFK4"/>
<dbReference type="Pfam" id="PF07992">
    <property type="entry name" value="Pyr_redox_2"/>
    <property type="match status" value="1"/>
</dbReference>
<accession>A0A1H8YFK4</accession>
<dbReference type="EMBL" id="FOEF01000015">
    <property type="protein sequence ID" value="SEP50925.1"/>
    <property type="molecule type" value="Genomic_DNA"/>
</dbReference>
<evidence type="ECO:0000256" key="1">
    <source>
        <dbReference type="ARBA" id="ARBA00001974"/>
    </source>
</evidence>
<keyword evidence="2" id="KW-0285">Flavoprotein</keyword>
<evidence type="ECO:0000256" key="3">
    <source>
        <dbReference type="ARBA" id="ARBA00022827"/>
    </source>
</evidence>
<reference evidence="8" key="1">
    <citation type="submission" date="2016-10" db="EMBL/GenBank/DDBJ databases">
        <authorList>
            <person name="Varghese N."/>
            <person name="Submissions S."/>
        </authorList>
    </citation>
    <scope>NUCLEOTIDE SEQUENCE [LARGE SCALE GENOMIC DNA]</scope>
    <source>
        <strain evidence="8">DSM 44993</strain>
    </source>
</reference>
<dbReference type="InterPro" id="IPR036188">
    <property type="entry name" value="FAD/NAD-bd_sf"/>
</dbReference>
<keyword evidence="3" id="KW-0274">FAD</keyword>
<dbReference type="InterPro" id="IPR016156">
    <property type="entry name" value="FAD/NAD-linked_Rdtase_dimer_sf"/>
</dbReference>
<evidence type="ECO:0000313" key="8">
    <source>
        <dbReference type="Proteomes" id="UP000198582"/>
    </source>
</evidence>
<evidence type="ECO:0000259" key="5">
    <source>
        <dbReference type="Pfam" id="PF07992"/>
    </source>
</evidence>
<dbReference type="OrthoDB" id="4475657at2"/>
<evidence type="ECO:0000259" key="6">
    <source>
        <dbReference type="Pfam" id="PF14759"/>
    </source>
</evidence>
<dbReference type="Pfam" id="PF14759">
    <property type="entry name" value="Reductase_C"/>
    <property type="match status" value="1"/>
</dbReference>
<evidence type="ECO:0000256" key="4">
    <source>
        <dbReference type="ARBA" id="ARBA00023002"/>
    </source>
</evidence>
<dbReference type="RefSeq" id="WP_091622749.1">
    <property type="nucleotide sequence ID" value="NZ_FOEF01000015.1"/>
</dbReference>
<dbReference type="GO" id="GO:0005737">
    <property type="term" value="C:cytoplasm"/>
    <property type="evidence" value="ECO:0007669"/>
    <property type="project" value="TreeGrafter"/>
</dbReference>
<dbReference type="Proteomes" id="UP000198582">
    <property type="component" value="Unassembled WGS sequence"/>
</dbReference>
<keyword evidence="4" id="KW-0560">Oxidoreductase</keyword>